<keyword evidence="2" id="KW-0813">Transport</keyword>
<feature type="transmembrane region" description="Helical" evidence="7">
    <location>
        <begin position="399"/>
        <end position="420"/>
    </location>
</feature>
<evidence type="ECO:0000256" key="6">
    <source>
        <dbReference type="PIRSR" id="PIRSR600175-1"/>
    </source>
</evidence>
<feature type="binding site" evidence="6">
    <location>
        <position position="57"/>
    </location>
    <ligand>
        <name>Na(+)</name>
        <dbReference type="ChEBI" id="CHEBI:29101"/>
        <label>1</label>
    </ligand>
</feature>
<dbReference type="GO" id="GO:0046872">
    <property type="term" value="F:metal ion binding"/>
    <property type="evidence" value="ECO:0007669"/>
    <property type="project" value="UniProtKB-KW"/>
</dbReference>
<feature type="transmembrane region" description="Helical" evidence="7">
    <location>
        <begin position="426"/>
        <end position="447"/>
    </location>
</feature>
<dbReference type="InterPro" id="IPR037272">
    <property type="entry name" value="SNS_sf"/>
</dbReference>
<reference evidence="8" key="1">
    <citation type="submission" date="2022-06" db="EMBL/GenBank/DDBJ databases">
        <authorList>
            <person name="Berger JAMES D."/>
            <person name="Berger JAMES D."/>
        </authorList>
    </citation>
    <scope>NUCLEOTIDE SEQUENCE [LARGE SCALE GENOMIC DNA]</scope>
</reference>
<feature type="binding site" evidence="6">
    <location>
        <position position="64"/>
    </location>
    <ligand>
        <name>Na(+)</name>
        <dbReference type="ChEBI" id="CHEBI:29101"/>
        <label>1</label>
    </ligand>
</feature>
<feature type="transmembrane region" description="Helical" evidence="7">
    <location>
        <begin position="299"/>
        <end position="317"/>
    </location>
</feature>
<dbReference type="PROSITE" id="PS50267">
    <property type="entry name" value="NA_NEUROTRAN_SYMP_3"/>
    <property type="match status" value="1"/>
</dbReference>
<dbReference type="Pfam" id="PF00209">
    <property type="entry name" value="SNF"/>
    <property type="match status" value="2"/>
</dbReference>
<feature type="transmembrane region" description="Helical" evidence="7">
    <location>
        <begin position="468"/>
        <end position="490"/>
    </location>
</feature>
<dbReference type="AlphaFoldDB" id="A0AA85JXM4"/>
<comment type="subcellular location">
    <subcellularLocation>
        <location evidence="1">Membrane</location>
        <topology evidence="1">Multi-pass membrane protein</topology>
    </subcellularLocation>
</comment>
<proteinExistence type="predicted"/>
<feature type="transmembrane region" description="Helical" evidence="7">
    <location>
        <begin position="254"/>
        <end position="279"/>
    </location>
</feature>
<keyword evidence="3 7" id="KW-0812">Transmembrane</keyword>
<keyword evidence="5 7" id="KW-0472">Membrane</keyword>
<feature type="binding site" evidence="6">
    <location>
        <position position="297"/>
    </location>
    <ligand>
        <name>Na(+)</name>
        <dbReference type="ChEBI" id="CHEBI:29101"/>
        <label>1</label>
    </ligand>
</feature>
<feature type="transmembrane region" description="Helical" evidence="7">
    <location>
        <begin position="86"/>
        <end position="106"/>
    </location>
</feature>
<keyword evidence="6" id="KW-0479">Metal-binding</keyword>
<feature type="binding site" evidence="6">
    <location>
        <position position="60"/>
    </location>
    <ligand>
        <name>Na(+)</name>
        <dbReference type="ChEBI" id="CHEBI:29101"/>
        <label>1</label>
    </ligand>
</feature>
<evidence type="ECO:0000313" key="8">
    <source>
        <dbReference type="Proteomes" id="UP000050795"/>
    </source>
</evidence>
<keyword evidence="6" id="KW-0915">Sodium</keyword>
<organism evidence="8 9">
    <name type="scientific">Trichobilharzia regenti</name>
    <name type="common">Nasal bird schistosome</name>
    <dbReference type="NCBI Taxonomy" id="157069"/>
    <lineage>
        <taxon>Eukaryota</taxon>
        <taxon>Metazoa</taxon>
        <taxon>Spiralia</taxon>
        <taxon>Lophotrochozoa</taxon>
        <taxon>Platyhelminthes</taxon>
        <taxon>Trematoda</taxon>
        <taxon>Digenea</taxon>
        <taxon>Strigeidida</taxon>
        <taxon>Schistosomatoidea</taxon>
        <taxon>Schistosomatidae</taxon>
        <taxon>Trichobilharzia</taxon>
    </lineage>
</organism>
<evidence type="ECO:0000256" key="5">
    <source>
        <dbReference type="ARBA" id="ARBA00023136"/>
    </source>
</evidence>
<feature type="transmembrane region" description="Helical" evidence="7">
    <location>
        <begin position="181"/>
        <end position="200"/>
    </location>
</feature>
<dbReference type="SUPFAM" id="SSF161070">
    <property type="entry name" value="SNF-like"/>
    <property type="match status" value="1"/>
</dbReference>
<dbReference type="GO" id="GO:0016020">
    <property type="term" value="C:membrane"/>
    <property type="evidence" value="ECO:0007669"/>
    <property type="project" value="UniProtKB-SubCell"/>
</dbReference>
<reference evidence="9" key="2">
    <citation type="submission" date="2023-11" db="UniProtKB">
        <authorList>
            <consortium name="WormBaseParasite"/>
        </authorList>
    </citation>
    <scope>IDENTIFICATION</scope>
</reference>
<keyword evidence="8" id="KW-1185">Reference proteome</keyword>
<feature type="transmembrane region" description="Helical" evidence="7">
    <location>
        <begin position="45"/>
        <end position="66"/>
    </location>
</feature>
<evidence type="ECO:0000313" key="9">
    <source>
        <dbReference type="WBParaSite" id="TREG1_47940.1"/>
    </source>
</evidence>
<dbReference type="InterPro" id="IPR000175">
    <property type="entry name" value="Na/ntran_symport"/>
</dbReference>
<dbReference type="Proteomes" id="UP000050795">
    <property type="component" value="Unassembled WGS sequence"/>
</dbReference>
<feature type="transmembrane region" description="Helical" evidence="7">
    <location>
        <begin position="212"/>
        <end position="234"/>
    </location>
</feature>
<evidence type="ECO:0000256" key="1">
    <source>
        <dbReference type="ARBA" id="ARBA00004141"/>
    </source>
</evidence>
<evidence type="ECO:0008006" key="10">
    <source>
        <dbReference type="Google" id="ProtNLM"/>
    </source>
</evidence>
<feature type="transmembrane region" description="Helical" evidence="7">
    <location>
        <begin position="126"/>
        <end position="156"/>
    </location>
</feature>
<evidence type="ECO:0000256" key="4">
    <source>
        <dbReference type="ARBA" id="ARBA00022989"/>
    </source>
</evidence>
<feature type="transmembrane region" description="Helical" evidence="7">
    <location>
        <begin position="510"/>
        <end position="530"/>
    </location>
</feature>
<evidence type="ECO:0000256" key="3">
    <source>
        <dbReference type="ARBA" id="ARBA00022692"/>
    </source>
</evidence>
<sequence length="558" mass="62671">MSLASVTKITIHSGNGETDIKNQKDFDVWESNESKAVEDNEGSTFHSSFGIILTCLGSVVGFGNIWRFPRILATYSYDKGSLTFYLVWFFVLYLWSVPIVIVEYTLGRFTRNSIVGSFHKFFGDKFAWVGGWVVSVTFFLSCYYPVIIGWCLYYSYMSCFVGLPKSEIESKKRFNDYAMDSYWPVLTQCMSVCIAAVCIYGGIKWIEKVNNILVPFLLLIVTFTFGWSLTRRYAEVGIKFLFTPTWSSLKDPAMWIAAASQNAFDTGAGIGALATFAAFMSRERGAVRYGTIIPMLNNLVSFISSIAVFSTVFSTLIQTTPTITRLGIVKLMQSTGPGSTGLTFIWFPVLFESLGVIGRVLCTLFFICLTVAGLSTTISDLQVYTMVLDDTGLNHKISVAVALTANISVGLLSALNIKVLTNQDDVWGFGLLVSGILMATLVIKYGPMKYRRHIVNEFGIGDWNLPKVWVFFIIILVPCQGVILIIWWMYDMTANDPHWYMLTYKSVTTLLIEWSVLLTTLIVLNVLALWRKWSIFPIAQKFGNNPYDLDSCVNYSDV</sequence>
<evidence type="ECO:0000256" key="7">
    <source>
        <dbReference type="SAM" id="Phobius"/>
    </source>
</evidence>
<name>A0AA85JXM4_TRIRE</name>
<protein>
    <recommendedName>
        <fullName evidence="10">Sodium-dependent transporter</fullName>
    </recommendedName>
</protein>
<dbReference type="PRINTS" id="PR00176">
    <property type="entry name" value="NANEUSMPORT"/>
</dbReference>
<accession>A0AA85JXM4</accession>
<keyword evidence="4 7" id="KW-1133">Transmembrane helix</keyword>
<dbReference type="PANTHER" id="PTHR42948">
    <property type="entry name" value="TRANSPORTER"/>
    <property type="match status" value="1"/>
</dbReference>
<feature type="transmembrane region" description="Helical" evidence="7">
    <location>
        <begin position="356"/>
        <end position="378"/>
    </location>
</feature>
<evidence type="ECO:0000256" key="2">
    <source>
        <dbReference type="ARBA" id="ARBA00022448"/>
    </source>
</evidence>
<dbReference type="WBParaSite" id="TREG1_47940.1">
    <property type="protein sequence ID" value="TREG1_47940.1"/>
    <property type="gene ID" value="TREG1_47940"/>
</dbReference>
<dbReference type="PANTHER" id="PTHR42948:SF1">
    <property type="entry name" value="TRANSPORTER"/>
    <property type="match status" value="1"/>
</dbReference>